<comment type="caution">
    <text evidence="2">The sequence shown here is derived from an EMBL/GenBank/DDBJ whole genome shotgun (WGS) entry which is preliminary data.</text>
</comment>
<name>A0A6V8QMQ8_TRIAP</name>
<dbReference type="GO" id="GO:0016787">
    <property type="term" value="F:hydrolase activity"/>
    <property type="evidence" value="ECO:0007669"/>
    <property type="project" value="UniProtKB-KW"/>
</dbReference>
<evidence type="ECO:0000313" key="2">
    <source>
        <dbReference type="EMBL" id="GFP53462.1"/>
    </source>
</evidence>
<gene>
    <name evidence="2" type="ORF">TASIC1_0002064600</name>
</gene>
<accession>A0A6V8QMQ8</accession>
<dbReference type="Proteomes" id="UP000517252">
    <property type="component" value="Unassembled WGS sequence"/>
</dbReference>
<protein>
    <submittedName>
        <fullName evidence="2">Hydrolase tropI</fullName>
    </submittedName>
</protein>
<organism evidence="2 3">
    <name type="scientific">Trichoderma asperellum</name>
    <name type="common">Filamentous fungus</name>
    <dbReference type="NCBI Taxonomy" id="101201"/>
    <lineage>
        <taxon>Eukaryota</taxon>
        <taxon>Fungi</taxon>
        <taxon>Dikarya</taxon>
        <taxon>Ascomycota</taxon>
        <taxon>Pezizomycotina</taxon>
        <taxon>Sordariomycetes</taxon>
        <taxon>Hypocreomycetidae</taxon>
        <taxon>Hypocreales</taxon>
        <taxon>Hypocreaceae</taxon>
        <taxon>Trichoderma</taxon>
    </lineage>
</organism>
<evidence type="ECO:0000259" key="1">
    <source>
        <dbReference type="Pfam" id="PF01738"/>
    </source>
</evidence>
<dbReference type="AlphaFoldDB" id="A0A6V8QMQ8"/>
<evidence type="ECO:0000313" key="3">
    <source>
        <dbReference type="Proteomes" id="UP000517252"/>
    </source>
</evidence>
<dbReference type="PANTHER" id="PTHR17630">
    <property type="entry name" value="DIENELACTONE HYDROLASE"/>
    <property type="match status" value="1"/>
</dbReference>
<dbReference type="InterPro" id="IPR029058">
    <property type="entry name" value="AB_hydrolase_fold"/>
</dbReference>
<dbReference type="InterPro" id="IPR002925">
    <property type="entry name" value="Dienelactn_hydro"/>
</dbReference>
<keyword evidence="2" id="KW-0378">Hydrolase</keyword>
<dbReference type="Gene3D" id="3.40.50.1820">
    <property type="entry name" value="alpha/beta hydrolase"/>
    <property type="match status" value="1"/>
</dbReference>
<dbReference type="SUPFAM" id="SSF53474">
    <property type="entry name" value="alpha/beta-Hydrolases"/>
    <property type="match status" value="1"/>
</dbReference>
<dbReference type="PANTHER" id="PTHR17630:SF105">
    <property type="entry name" value="DIENELACTONE HYDROLASE FAMILY PROTEIN (AFU_ORTHOLOGUE AFUA_4G08790)"/>
    <property type="match status" value="1"/>
</dbReference>
<dbReference type="Pfam" id="PF01738">
    <property type="entry name" value="DLH"/>
    <property type="match status" value="1"/>
</dbReference>
<dbReference type="OrthoDB" id="17560at2759"/>
<proteinExistence type="predicted"/>
<sequence length="276" mass="30138">MSCPDCYRGSVHEGQPRGQVTKAYGLDTYVVNPADGRPAKGIVVILPDAFGWEFVNVRLLADSYADKGDFKVYAPDFMKGHPAPLYMMDSMKIVSSDAGIFTKIRHGFRVLCAILPFLFINWPSKAWPRVKGFFEQLRKEEGASLSVGAAGFCWGGKQVLLLGRGDKIDGQPLIDVGFTGHPSLLSLPADINNLTLPVSFAIGDHDSYLSVAQAENIKAIVEAKPEPARGEVTVYPDCGHGFCVRADHKFPDAVKQADDATDQCIAWFNTHFKTSA</sequence>
<reference evidence="2 3" key="1">
    <citation type="submission" date="2020-07" db="EMBL/GenBank/DDBJ databases">
        <title>Trichoderma asperellum IC-1 whole genome shotgun sequence.</title>
        <authorList>
            <person name="Kanamasa S."/>
            <person name="Takahashi H."/>
        </authorList>
    </citation>
    <scope>NUCLEOTIDE SEQUENCE [LARGE SCALE GENOMIC DNA]</scope>
    <source>
        <strain evidence="2 3">IC-1</strain>
    </source>
</reference>
<dbReference type="EMBL" id="BLZH01000002">
    <property type="protein sequence ID" value="GFP53462.1"/>
    <property type="molecule type" value="Genomic_DNA"/>
</dbReference>
<feature type="domain" description="Dienelactone hydrolase" evidence="1">
    <location>
        <begin position="26"/>
        <end position="271"/>
    </location>
</feature>